<comment type="caution">
    <text evidence="1">The sequence shown here is derived from an EMBL/GenBank/DDBJ whole genome shotgun (WGS) entry which is preliminary data.</text>
</comment>
<keyword evidence="2" id="KW-1185">Reference proteome</keyword>
<organism evidence="1 2">
    <name type="scientific">Sphingobium baderi LL03</name>
    <dbReference type="NCBI Taxonomy" id="1114964"/>
    <lineage>
        <taxon>Bacteria</taxon>
        <taxon>Pseudomonadati</taxon>
        <taxon>Pseudomonadota</taxon>
        <taxon>Alphaproteobacteria</taxon>
        <taxon>Sphingomonadales</taxon>
        <taxon>Sphingomonadaceae</taxon>
        <taxon>Sphingobium</taxon>
    </lineage>
</organism>
<name>T0HH61_9SPHN</name>
<dbReference type="PATRIC" id="fig|1114964.8.peg.418"/>
<proteinExistence type="predicted"/>
<sequence>MSARDRPERRAEDHLSDLNMAAAIQTLCESSLFRSRVGKAFEQRIAKLCRDEGQRQLRLLDKARAEI</sequence>
<evidence type="ECO:0000313" key="2">
    <source>
        <dbReference type="Proteomes" id="UP000015524"/>
    </source>
</evidence>
<dbReference type="AlphaFoldDB" id="T0HH61"/>
<dbReference type="EMBL" id="ATIB01000088">
    <property type="protein sequence ID" value="EQA96878.1"/>
    <property type="molecule type" value="Genomic_DNA"/>
</dbReference>
<gene>
    <name evidence="1" type="ORF">L485_22625</name>
</gene>
<accession>T0HH61</accession>
<reference evidence="1 2" key="1">
    <citation type="journal article" date="2013" name="Genome Announc.">
        <title>Draft Genome Sequence of a Hexachlorocyclohexane-Degrading Bacterium, Sphingobium baderi Strain LL03T.</title>
        <authorList>
            <person name="Kaur J."/>
            <person name="Verma H."/>
            <person name="Tripathi C."/>
            <person name="Khurana J.P."/>
            <person name="Lal R."/>
        </authorList>
    </citation>
    <scope>NUCLEOTIDE SEQUENCE [LARGE SCALE GENOMIC DNA]</scope>
    <source>
        <strain evidence="1 2">LL03</strain>
    </source>
</reference>
<evidence type="ECO:0000313" key="1">
    <source>
        <dbReference type="EMBL" id="EQA96878.1"/>
    </source>
</evidence>
<dbReference type="Proteomes" id="UP000015524">
    <property type="component" value="Unassembled WGS sequence"/>
</dbReference>
<protein>
    <submittedName>
        <fullName evidence="1">Uncharacterized protein</fullName>
    </submittedName>
</protein>
<dbReference type="RefSeq" id="WP_021247048.1">
    <property type="nucleotide sequence ID" value="NZ_ATIB01000088.1"/>
</dbReference>